<dbReference type="Gene3D" id="1.25.10.10">
    <property type="entry name" value="Leucine-rich Repeat Variant"/>
    <property type="match status" value="1"/>
</dbReference>
<dbReference type="EMBL" id="JAZGQO010000006">
    <property type="protein sequence ID" value="KAK6186169.1"/>
    <property type="molecule type" value="Genomic_DNA"/>
</dbReference>
<evidence type="ECO:0000313" key="7">
    <source>
        <dbReference type="Proteomes" id="UP001347796"/>
    </source>
</evidence>
<feature type="domain" description="ELMO" evidence="5">
    <location>
        <begin position="326"/>
        <end position="499"/>
    </location>
</feature>
<evidence type="ECO:0000313" key="6">
    <source>
        <dbReference type="EMBL" id="KAK6186169.1"/>
    </source>
</evidence>
<reference evidence="6 7" key="1">
    <citation type="submission" date="2024-01" db="EMBL/GenBank/DDBJ databases">
        <title>The genome of the rayed Mediterranean limpet Patella caerulea (Linnaeus, 1758).</title>
        <authorList>
            <person name="Anh-Thu Weber A."/>
            <person name="Halstead-Nussloch G."/>
        </authorList>
    </citation>
    <scope>NUCLEOTIDE SEQUENCE [LARGE SCALE GENOMIC DNA]</scope>
    <source>
        <strain evidence="6">AATW-2023a</strain>
        <tissue evidence="6">Whole specimen</tissue>
    </source>
</reference>
<gene>
    <name evidence="6" type="ORF">SNE40_008261</name>
</gene>
<dbReference type="InterPro" id="IPR006816">
    <property type="entry name" value="ELMO_dom"/>
</dbReference>
<keyword evidence="2" id="KW-0581">Phagocytosis</keyword>
<dbReference type="GO" id="GO:0007015">
    <property type="term" value="P:actin filament organization"/>
    <property type="evidence" value="ECO:0007669"/>
    <property type="project" value="TreeGrafter"/>
</dbReference>
<keyword evidence="7" id="KW-1185">Reference proteome</keyword>
<dbReference type="Gene3D" id="6.10.250.810">
    <property type="match status" value="1"/>
</dbReference>
<dbReference type="InterPro" id="IPR001849">
    <property type="entry name" value="PH_domain"/>
</dbReference>
<dbReference type="SUPFAM" id="SSF48371">
    <property type="entry name" value="ARM repeat"/>
    <property type="match status" value="1"/>
</dbReference>
<dbReference type="AlphaFoldDB" id="A0AAN8K7T9"/>
<comment type="caution">
    <text evidence="6">The sequence shown here is derived from an EMBL/GenBank/DDBJ whole genome shotgun (WGS) entry which is preliminary data.</text>
</comment>
<dbReference type="InterPro" id="IPR011989">
    <property type="entry name" value="ARM-like"/>
</dbReference>
<name>A0AAN8K7T9_PATCE</name>
<dbReference type="Gene3D" id="2.30.29.30">
    <property type="entry name" value="Pleckstrin-homology domain (PH domain)/Phosphotyrosine-binding domain (PTB)"/>
    <property type="match status" value="1"/>
</dbReference>
<dbReference type="GO" id="GO:0006915">
    <property type="term" value="P:apoptotic process"/>
    <property type="evidence" value="ECO:0007669"/>
    <property type="project" value="UniProtKB-KW"/>
</dbReference>
<dbReference type="SUPFAM" id="SSF50729">
    <property type="entry name" value="PH domain-like"/>
    <property type="match status" value="1"/>
</dbReference>
<dbReference type="GO" id="GO:0017124">
    <property type="term" value="F:SH3 domain binding"/>
    <property type="evidence" value="ECO:0007669"/>
    <property type="project" value="UniProtKB-KW"/>
</dbReference>
<dbReference type="GO" id="GO:0048870">
    <property type="term" value="P:cell motility"/>
    <property type="evidence" value="ECO:0007669"/>
    <property type="project" value="TreeGrafter"/>
</dbReference>
<dbReference type="InterPro" id="IPR050868">
    <property type="entry name" value="ELMO_domain-containing"/>
</dbReference>
<dbReference type="Pfam" id="PF11841">
    <property type="entry name" value="ELMO_ARM"/>
    <property type="match status" value="1"/>
</dbReference>
<proteinExistence type="predicted"/>
<evidence type="ECO:0000256" key="2">
    <source>
        <dbReference type="ARBA" id="ARBA00022907"/>
    </source>
</evidence>
<protein>
    <recommendedName>
        <fullName evidence="5">ELMO domain-containing protein</fullName>
    </recommendedName>
</protein>
<evidence type="ECO:0000256" key="4">
    <source>
        <dbReference type="ARBA" id="ARBA00024863"/>
    </source>
</evidence>
<evidence type="ECO:0000256" key="3">
    <source>
        <dbReference type="ARBA" id="ARBA00023036"/>
    </source>
</evidence>
<dbReference type="Proteomes" id="UP001347796">
    <property type="component" value="Unassembled WGS sequence"/>
</dbReference>
<dbReference type="PANTHER" id="PTHR12771:SF56">
    <property type="entry name" value="CED-12"/>
    <property type="match status" value="1"/>
</dbReference>
<dbReference type="InterPro" id="IPR011993">
    <property type="entry name" value="PH-like_dom_sf"/>
</dbReference>
<sequence>MAQPGRDRVLPTTARTSRSENIKKVAITMKGVQAQLLELDQNRPLAAIIQDVCHAWNLGDPDTYALQFSEPNRQKYITERSRSEIQNGNVLQLKESPAKTAENLYKLIDQQTGSAEERIRGLTELSKLSSDATFATEFIAIKGSNLLINIVKSGKYKGEPLSYTLKSFVALMDHSIISWDVLDAEFIKKVAECVNYNSKSSQDNSCLQSALVILELVVLNSSDKLPVVEQVVTPTIITPYLEKRDLDIQKSALALINALFMKADPDKKKKIAETLQSRAVRNTILSQVVGSTGNQMGQEMAHQLYLLQAMMLNLHEDKYFTAVDPHNQKILQDIEELRRIAFDVEGDPNINTVRKSQSPAQDYRKLGFYNVSHPARDFGTTPPGSLALHNMLYFARTHGESYVKVVLENSSRADEHDCPFVKASITLTLKICEILHIGDTPSEEGNRFYPMFFHHDKPFEEFFSIVIQLLNKTWREMKATAKDFEKVLGVVKEQVIRALDIHPATFDAFKNRLNQLSYAEIMKLWELERQSKEEWSSQAKPIIELREKLKPEILDLIKQQRLNVLEEGTRFNKYTAKNRMKDKYWYWRLAPNHKAFHYGVCSESDSPPLEQLHNKLPIMDIKGLQVGKDCTHVKDNRPRKGTNASDSAFSIIPDTSESYNFVASSELEFDHWTDGINALLGNPMTSRKTEADLETLLSMEIKLRLLDTEGITIPKNPPPMPKEPSNYNFIYNL</sequence>
<dbReference type="InterPro" id="IPR024574">
    <property type="entry name" value="ELMO_ARM"/>
</dbReference>
<dbReference type="Pfam" id="PF04727">
    <property type="entry name" value="ELMO_CED12"/>
    <property type="match status" value="1"/>
</dbReference>
<evidence type="ECO:0000259" key="5">
    <source>
        <dbReference type="PROSITE" id="PS51335"/>
    </source>
</evidence>
<dbReference type="PANTHER" id="PTHR12771">
    <property type="entry name" value="ENGULFMENT AND CELL MOTILITY"/>
    <property type="match status" value="1"/>
</dbReference>
<dbReference type="GO" id="GO:0005886">
    <property type="term" value="C:plasma membrane"/>
    <property type="evidence" value="ECO:0007669"/>
    <property type="project" value="TreeGrafter"/>
</dbReference>
<keyword evidence="3" id="KW-0729">SH3-binding</keyword>
<organism evidence="6 7">
    <name type="scientific">Patella caerulea</name>
    <name type="common">Rayed Mediterranean limpet</name>
    <dbReference type="NCBI Taxonomy" id="87958"/>
    <lineage>
        <taxon>Eukaryota</taxon>
        <taxon>Metazoa</taxon>
        <taxon>Spiralia</taxon>
        <taxon>Lophotrochozoa</taxon>
        <taxon>Mollusca</taxon>
        <taxon>Gastropoda</taxon>
        <taxon>Patellogastropoda</taxon>
        <taxon>Patelloidea</taxon>
        <taxon>Patellidae</taxon>
        <taxon>Patella</taxon>
    </lineage>
</organism>
<dbReference type="Pfam" id="PF16457">
    <property type="entry name" value="PH_12"/>
    <property type="match status" value="1"/>
</dbReference>
<keyword evidence="1" id="KW-0053">Apoptosis</keyword>
<comment type="function">
    <text evidence="4">Involved in cytoskeletal rearrangements required for phagocytosis of apoptotic cells and cell motility. Acts in association with DOCK1 and CRK. Was initially proposed to be required in complex with DOCK1 to activate Rac Rho small GTPases. May enhance the guanine nucleotide exchange factor (GEF) activity of DOCK1.</text>
</comment>
<accession>A0AAN8K7T9</accession>
<dbReference type="InterPro" id="IPR016024">
    <property type="entry name" value="ARM-type_fold"/>
</dbReference>
<dbReference type="PROSITE" id="PS51335">
    <property type="entry name" value="ELMO"/>
    <property type="match status" value="1"/>
</dbReference>
<evidence type="ECO:0000256" key="1">
    <source>
        <dbReference type="ARBA" id="ARBA00022703"/>
    </source>
</evidence>
<dbReference type="GO" id="GO:0006909">
    <property type="term" value="P:phagocytosis"/>
    <property type="evidence" value="ECO:0007669"/>
    <property type="project" value="UniProtKB-KW"/>
</dbReference>